<keyword evidence="1" id="KW-0812">Transmembrane</keyword>
<dbReference type="Proteomes" id="UP000281677">
    <property type="component" value="Unassembled WGS sequence"/>
</dbReference>
<evidence type="ECO:0000313" key="2">
    <source>
        <dbReference type="EMBL" id="RMZ18433.1"/>
    </source>
</evidence>
<dbReference type="InterPro" id="IPR051361">
    <property type="entry name" value="ThrE/Ser_Exporter"/>
</dbReference>
<dbReference type="EMBL" id="QWIT01001377">
    <property type="protein sequence ID" value="RMZ18433.1"/>
    <property type="molecule type" value="Genomic_DNA"/>
</dbReference>
<dbReference type="AlphaFoldDB" id="A0A3M7HYT5"/>
<gene>
    <name evidence="2" type="ORF">D0859_17270</name>
</gene>
<proteinExistence type="predicted"/>
<sequence>MVYAIIYSLFLGFGITIGTAFYGIMDANATSATSCSSTMPEPYFFPFVPAFAMCLIIINQAKWKQAPMMLVIAFVGYLVNFYSSKRFSGNTQVSNTLGALAIGVMANTYSRIGSRVENWALDLWEDRLRHYWKGFKRRVLRIKKKGSKSVKALEEGSAHETESLYVRQTRRVGYSLAAAAMLPAIFVQVPSGIAVSGSLVSGIASADQIARNATNGSTVVNTSSVAESVGSLNNVAFTVGYSVIQVAIGITVGLFLSAIVVYPFGKKRSGLFSF</sequence>
<evidence type="ECO:0000256" key="1">
    <source>
        <dbReference type="SAM" id="Phobius"/>
    </source>
</evidence>
<keyword evidence="1" id="KW-1133">Transmembrane helix</keyword>
<name>A0A3M7HYT5_HORWE</name>
<dbReference type="PANTHER" id="PTHR31082:SF4">
    <property type="entry name" value="PHEROMONE-REGULATED MEMBRANE PROTEIN 10"/>
    <property type="match status" value="1"/>
</dbReference>
<keyword evidence="1" id="KW-0472">Membrane</keyword>
<reference evidence="2 3" key="1">
    <citation type="journal article" date="2018" name="BMC Genomics">
        <title>Genomic evidence for intraspecific hybridization in a clonal and extremely halotolerant yeast.</title>
        <authorList>
            <person name="Gostincar C."/>
            <person name="Stajich J.E."/>
            <person name="Zupancic J."/>
            <person name="Zalar P."/>
            <person name="Gunde-Cimerman N."/>
        </authorList>
    </citation>
    <scope>NUCLEOTIDE SEQUENCE [LARGE SCALE GENOMIC DNA]</scope>
    <source>
        <strain evidence="2 3">EXF-120</strain>
    </source>
</reference>
<dbReference type="OrthoDB" id="413008at2759"/>
<organism evidence="2 3">
    <name type="scientific">Hortaea werneckii</name>
    <name type="common">Black yeast</name>
    <name type="synonym">Cladosporium werneckii</name>
    <dbReference type="NCBI Taxonomy" id="91943"/>
    <lineage>
        <taxon>Eukaryota</taxon>
        <taxon>Fungi</taxon>
        <taxon>Dikarya</taxon>
        <taxon>Ascomycota</taxon>
        <taxon>Pezizomycotina</taxon>
        <taxon>Dothideomycetes</taxon>
        <taxon>Dothideomycetidae</taxon>
        <taxon>Mycosphaerellales</taxon>
        <taxon>Teratosphaeriaceae</taxon>
        <taxon>Hortaea</taxon>
    </lineage>
</organism>
<feature type="transmembrane region" description="Helical" evidence="1">
    <location>
        <begin position="44"/>
        <end position="61"/>
    </location>
</feature>
<protein>
    <submittedName>
        <fullName evidence="2">Uncharacterized protein</fullName>
    </submittedName>
</protein>
<comment type="caution">
    <text evidence="2">The sequence shown here is derived from an EMBL/GenBank/DDBJ whole genome shotgun (WGS) entry which is preliminary data.</text>
</comment>
<evidence type="ECO:0000313" key="3">
    <source>
        <dbReference type="Proteomes" id="UP000281677"/>
    </source>
</evidence>
<feature type="transmembrane region" description="Helical" evidence="1">
    <location>
        <begin position="6"/>
        <end position="24"/>
    </location>
</feature>
<feature type="transmembrane region" description="Helical" evidence="1">
    <location>
        <begin position="172"/>
        <end position="189"/>
    </location>
</feature>
<feature type="transmembrane region" description="Helical" evidence="1">
    <location>
        <begin position="239"/>
        <end position="264"/>
    </location>
</feature>
<accession>A0A3M7HYT5</accession>
<dbReference type="PANTHER" id="PTHR31082">
    <property type="entry name" value="PHEROMONE-REGULATED MEMBRANE PROTEIN 10"/>
    <property type="match status" value="1"/>
</dbReference>